<protein>
    <submittedName>
        <fullName evidence="1">PREDICTED: ACCELERATED CELL</fullName>
    </submittedName>
</protein>
<dbReference type="InParanoid" id="A0A5E4GC44"/>
<evidence type="ECO:0000313" key="1">
    <source>
        <dbReference type="EMBL" id="VVA37251.1"/>
    </source>
</evidence>
<dbReference type="SUPFAM" id="SSF48403">
    <property type="entry name" value="Ankyrin repeat"/>
    <property type="match status" value="1"/>
</dbReference>
<name>A0A5E4GC44_PRUDU</name>
<dbReference type="Gramene" id="VVA37251">
    <property type="protein sequence ID" value="VVA37251"/>
    <property type="gene ID" value="Prudul26B002973"/>
</dbReference>
<accession>A0A5E4GC44</accession>
<gene>
    <name evidence="1" type="ORF">ALMOND_2B002973</name>
</gene>
<organism evidence="1 2">
    <name type="scientific">Prunus dulcis</name>
    <name type="common">Almond</name>
    <name type="synonym">Amygdalus dulcis</name>
    <dbReference type="NCBI Taxonomy" id="3755"/>
    <lineage>
        <taxon>Eukaryota</taxon>
        <taxon>Viridiplantae</taxon>
        <taxon>Streptophyta</taxon>
        <taxon>Embryophyta</taxon>
        <taxon>Tracheophyta</taxon>
        <taxon>Spermatophyta</taxon>
        <taxon>Magnoliopsida</taxon>
        <taxon>eudicotyledons</taxon>
        <taxon>Gunneridae</taxon>
        <taxon>Pentapetalae</taxon>
        <taxon>rosids</taxon>
        <taxon>fabids</taxon>
        <taxon>Rosales</taxon>
        <taxon>Rosaceae</taxon>
        <taxon>Amygdaloideae</taxon>
        <taxon>Amygdaleae</taxon>
        <taxon>Prunus</taxon>
    </lineage>
</organism>
<dbReference type="Gene3D" id="1.25.40.20">
    <property type="entry name" value="Ankyrin repeat-containing domain"/>
    <property type="match status" value="1"/>
</dbReference>
<evidence type="ECO:0000313" key="2">
    <source>
        <dbReference type="Proteomes" id="UP000327085"/>
    </source>
</evidence>
<sequence>MEPLTNREVRTVTDGYADNLRLYQQLYSYATHGNTNLFHNTIEKKLQDGLFMYMPLVLSNLSQITTCVCKWLKLLSQRSPQNNTFVHIVVSFGHAELAAEILQQHKPFLLEKNFEGDTALYIAAKSEDIDTTTNTLLPEARGTTNVENNGDEK</sequence>
<dbReference type="InterPro" id="IPR036770">
    <property type="entry name" value="Ankyrin_rpt-contain_sf"/>
</dbReference>
<dbReference type="AlphaFoldDB" id="A0A5E4GC44"/>
<reference evidence="2" key="1">
    <citation type="journal article" date="2020" name="Plant J.">
        <title>Transposons played a major role in the diversification between the closely related almond and peach genomes: results from the almond genome sequence.</title>
        <authorList>
            <person name="Alioto T."/>
            <person name="Alexiou K.G."/>
            <person name="Bardil A."/>
            <person name="Barteri F."/>
            <person name="Castanera R."/>
            <person name="Cruz F."/>
            <person name="Dhingra A."/>
            <person name="Duval H."/>
            <person name="Fernandez I Marti A."/>
            <person name="Frias L."/>
            <person name="Galan B."/>
            <person name="Garcia J.L."/>
            <person name="Howad W."/>
            <person name="Gomez-Garrido J."/>
            <person name="Gut M."/>
            <person name="Julca I."/>
            <person name="Morata J."/>
            <person name="Puigdomenech P."/>
            <person name="Ribeca P."/>
            <person name="Rubio Cabetas M.J."/>
            <person name="Vlasova A."/>
            <person name="Wirthensohn M."/>
            <person name="Garcia-Mas J."/>
            <person name="Gabaldon T."/>
            <person name="Casacuberta J.M."/>
            <person name="Arus P."/>
        </authorList>
    </citation>
    <scope>NUCLEOTIDE SEQUENCE [LARGE SCALE GENOMIC DNA]</scope>
    <source>
        <strain evidence="2">cv. Texas</strain>
    </source>
</reference>
<dbReference type="Proteomes" id="UP000327085">
    <property type="component" value="Chromosome 3"/>
</dbReference>
<proteinExistence type="predicted"/>
<dbReference type="EMBL" id="CABIKO010000519">
    <property type="protein sequence ID" value="VVA37251.1"/>
    <property type="molecule type" value="Genomic_DNA"/>
</dbReference>